<keyword evidence="1" id="KW-0812">Transmembrane</keyword>
<protein>
    <submittedName>
        <fullName evidence="2">Uncharacterized protein</fullName>
    </submittedName>
</protein>
<dbReference type="Proteomes" id="UP000315295">
    <property type="component" value="Unassembled WGS sequence"/>
</dbReference>
<name>A0A540L3M8_MALBA</name>
<keyword evidence="1" id="KW-1133">Transmembrane helix</keyword>
<accession>A0A540L3M8</accession>
<evidence type="ECO:0000313" key="3">
    <source>
        <dbReference type="Proteomes" id="UP000315295"/>
    </source>
</evidence>
<evidence type="ECO:0000256" key="1">
    <source>
        <dbReference type="SAM" id="Phobius"/>
    </source>
</evidence>
<gene>
    <name evidence="2" type="ORF">C1H46_033362</name>
</gene>
<dbReference type="AlphaFoldDB" id="A0A540L3M8"/>
<proteinExistence type="predicted"/>
<feature type="transmembrane region" description="Helical" evidence="1">
    <location>
        <begin position="88"/>
        <end position="108"/>
    </location>
</feature>
<comment type="caution">
    <text evidence="2">The sequence shown here is derived from an EMBL/GenBank/DDBJ whole genome shotgun (WGS) entry which is preliminary data.</text>
</comment>
<keyword evidence="1" id="KW-0472">Membrane</keyword>
<reference evidence="2 3" key="1">
    <citation type="journal article" date="2019" name="G3 (Bethesda)">
        <title>Sequencing of a Wild Apple (Malus baccata) Genome Unravels the Differences Between Cultivated and Wild Apple Species Regarding Disease Resistance and Cold Tolerance.</title>
        <authorList>
            <person name="Chen X."/>
        </authorList>
    </citation>
    <scope>NUCLEOTIDE SEQUENCE [LARGE SCALE GENOMIC DNA]</scope>
    <source>
        <strain evidence="3">cv. Shandingzi</strain>
        <tissue evidence="2">Leaves</tissue>
    </source>
</reference>
<sequence length="109" mass="12465">MDGQCRMETERPLKKPNFIEDEDGKLIPVPPPPEELYSCGKLYYVLESHYNAIKAAYRPAKGRWLCLLGNESSFFSGFSDDGDTSSGMFSLLFWLLHLLLLFPFVSAYF</sequence>
<organism evidence="2 3">
    <name type="scientific">Malus baccata</name>
    <name type="common">Siberian crab apple</name>
    <name type="synonym">Pyrus baccata</name>
    <dbReference type="NCBI Taxonomy" id="106549"/>
    <lineage>
        <taxon>Eukaryota</taxon>
        <taxon>Viridiplantae</taxon>
        <taxon>Streptophyta</taxon>
        <taxon>Embryophyta</taxon>
        <taxon>Tracheophyta</taxon>
        <taxon>Spermatophyta</taxon>
        <taxon>Magnoliopsida</taxon>
        <taxon>eudicotyledons</taxon>
        <taxon>Gunneridae</taxon>
        <taxon>Pentapetalae</taxon>
        <taxon>rosids</taxon>
        <taxon>fabids</taxon>
        <taxon>Rosales</taxon>
        <taxon>Rosaceae</taxon>
        <taxon>Amygdaloideae</taxon>
        <taxon>Maleae</taxon>
        <taxon>Malus</taxon>
    </lineage>
</organism>
<evidence type="ECO:0000313" key="2">
    <source>
        <dbReference type="EMBL" id="TQD81091.1"/>
    </source>
</evidence>
<keyword evidence="3" id="KW-1185">Reference proteome</keyword>
<dbReference type="EMBL" id="VIEB01000781">
    <property type="protein sequence ID" value="TQD81091.1"/>
    <property type="molecule type" value="Genomic_DNA"/>
</dbReference>